<proteinExistence type="predicted"/>
<dbReference type="Pfam" id="PF24458">
    <property type="entry name" value="DUF7573"/>
    <property type="match status" value="1"/>
</dbReference>
<feature type="compositionally biased region" description="Acidic residues" evidence="1">
    <location>
        <begin position="1"/>
        <end position="21"/>
    </location>
</feature>
<name>A0A1G8S1D8_9EURY</name>
<evidence type="ECO:0000259" key="2">
    <source>
        <dbReference type="Pfam" id="PF24458"/>
    </source>
</evidence>
<feature type="domain" description="DUF7573" evidence="2">
    <location>
        <begin position="40"/>
        <end position="78"/>
    </location>
</feature>
<evidence type="ECO:0000313" key="4">
    <source>
        <dbReference type="Proteomes" id="UP000198856"/>
    </source>
</evidence>
<feature type="region of interest" description="Disordered" evidence="1">
    <location>
        <begin position="1"/>
        <end position="60"/>
    </location>
</feature>
<evidence type="ECO:0000313" key="3">
    <source>
        <dbReference type="EMBL" id="SDJ22971.1"/>
    </source>
</evidence>
<sequence length="78" mass="8215">MEDASLDEFGDSDGGEGDDKEGTEQTAAPTEESPTSTESATPTSSVDPAGTDCKECGSSTERQWFDGGTLVCRDCKDW</sequence>
<protein>
    <recommendedName>
        <fullName evidence="2">DUF7573 domain-containing protein</fullName>
    </recommendedName>
</protein>
<organism evidence="3 4">
    <name type="scientific">Halovenus aranensis</name>
    <dbReference type="NCBI Taxonomy" id="890420"/>
    <lineage>
        <taxon>Archaea</taxon>
        <taxon>Methanobacteriati</taxon>
        <taxon>Methanobacteriota</taxon>
        <taxon>Stenosarchaea group</taxon>
        <taxon>Halobacteria</taxon>
        <taxon>Halobacteriales</taxon>
        <taxon>Haloarculaceae</taxon>
        <taxon>Halovenus</taxon>
    </lineage>
</organism>
<dbReference type="InterPro" id="IPR055995">
    <property type="entry name" value="DUF7573"/>
</dbReference>
<gene>
    <name evidence="3" type="ORF">SAMN05216226_101230</name>
</gene>
<evidence type="ECO:0000256" key="1">
    <source>
        <dbReference type="SAM" id="MobiDB-lite"/>
    </source>
</evidence>
<reference evidence="3 4" key="1">
    <citation type="submission" date="2016-10" db="EMBL/GenBank/DDBJ databases">
        <authorList>
            <person name="de Groot N.N."/>
        </authorList>
    </citation>
    <scope>NUCLEOTIDE SEQUENCE [LARGE SCALE GENOMIC DNA]</scope>
    <source>
        <strain evidence="3 4">IBRC-M10015</strain>
    </source>
</reference>
<dbReference type="RefSeq" id="WP_092698570.1">
    <property type="nucleotide sequence ID" value="NZ_FNFC01000001.1"/>
</dbReference>
<dbReference type="Proteomes" id="UP000198856">
    <property type="component" value="Unassembled WGS sequence"/>
</dbReference>
<dbReference type="EMBL" id="FNFC01000001">
    <property type="protein sequence ID" value="SDJ22971.1"/>
    <property type="molecule type" value="Genomic_DNA"/>
</dbReference>
<feature type="compositionally biased region" description="Low complexity" evidence="1">
    <location>
        <begin position="24"/>
        <end position="45"/>
    </location>
</feature>
<dbReference type="AlphaFoldDB" id="A0A1G8S1D8"/>
<dbReference type="OrthoDB" id="157634at2157"/>
<accession>A0A1G8S1D8</accession>
<keyword evidence="4" id="KW-1185">Reference proteome</keyword>